<dbReference type="OrthoDB" id="6354267at2759"/>
<feature type="region of interest" description="Disordered" evidence="1">
    <location>
        <begin position="528"/>
        <end position="563"/>
    </location>
</feature>
<dbReference type="Pfam" id="PF14939">
    <property type="entry name" value="DCAF15_WD40"/>
    <property type="match status" value="1"/>
</dbReference>
<name>A0A6A0H8G9_HYAAZ</name>
<organism evidence="3">
    <name type="scientific">Hyalella azteca</name>
    <name type="common">Amphipod</name>
    <dbReference type="NCBI Taxonomy" id="294128"/>
    <lineage>
        <taxon>Eukaryota</taxon>
        <taxon>Metazoa</taxon>
        <taxon>Ecdysozoa</taxon>
        <taxon>Arthropoda</taxon>
        <taxon>Crustacea</taxon>
        <taxon>Multicrustacea</taxon>
        <taxon>Malacostraca</taxon>
        <taxon>Eumalacostraca</taxon>
        <taxon>Peracarida</taxon>
        <taxon>Amphipoda</taxon>
        <taxon>Senticaudata</taxon>
        <taxon>Talitrida</taxon>
        <taxon>Talitroidea</taxon>
        <taxon>Hyalellidae</taxon>
        <taxon>Hyalella</taxon>
    </lineage>
</organism>
<reference evidence="3" key="1">
    <citation type="submission" date="2014-08" db="EMBL/GenBank/DDBJ databases">
        <authorList>
            <person name="Murali S."/>
            <person name="Richards S."/>
            <person name="Bandaranaike D."/>
            <person name="Bellair M."/>
            <person name="Blankenburg K."/>
            <person name="Chao H."/>
            <person name="Dinh H."/>
            <person name="Doddapaneni H."/>
            <person name="Dugan-Rocha S."/>
            <person name="Elkadiri S."/>
            <person name="Gnanaolivu R."/>
            <person name="Hughes D."/>
            <person name="Lee S."/>
            <person name="Li M."/>
            <person name="Ming W."/>
            <person name="Munidasa M."/>
            <person name="Muniz J."/>
            <person name="Nguyen L."/>
            <person name="Osuji N."/>
            <person name="Pu L.-L."/>
            <person name="Puazo M."/>
            <person name="Skinner E."/>
            <person name="Qu C."/>
            <person name="Quiroz J."/>
            <person name="Raj R."/>
            <person name="Weissenberger G."/>
            <person name="Xin Y."/>
            <person name="Zou X."/>
            <person name="Han Y."/>
            <person name="Worley K."/>
            <person name="Muzny D."/>
            <person name="Gibbs R."/>
        </authorList>
    </citation>
    <scope>NUCLEOTIDE SEQUENCE</scope>
    <source>
        <strain evidence="3">HAZT.00-mixed</strain>
        <tissue evidence="3">Whole organism</tissue>
    </source>
</reference>
<dbReference type="InterPro" id="IPR032734">
    <property type="entry name" value="DCAF15_WD40"/>
</dbReference>
<comment type="caution">
    <text evidence="3">The sequence shown here is derived from an EMBL/GenBank/DDBJ whole genome shotgun (WGS) entry which is preliminary data.</text>
</comment>
<dbReference type="GO" id="GO:0080008">
    <property type="term" value="C:Cul4-RING E3 ubiquitin ligase complex"/>
    <property type="evidence" value="ECO:0007669"/>
    <property type="project" value="TreeGrafter"/>
</dbReference>
<evidence type="ECO:0000313" key="3">
    <source>
        <dbReference type="EMBL" id="KAA0201531.1"/>
    </source>
</evidence>
<feature type="region of interest" description="Disordered" evidence="1">
    <location>
        <begin position="332"/>
        <end position="373"/>
    </location>
</feature>
<feature type="compositionally biased region" description="Low complexity" evidence="1">
    <location>
        <begin position="352"/>
        <end position="370"/>
    </location>
</feature>
<feature type="region of interest" description="Disordered" evidence="1">
    <location>
        <begin position="386"/>
        <end position="470"/>
    </location>
</feature>
<proteinExistence type="predicted"/>
<feature type="compositionally biased region" description="Low complexity" evidence="1">
    <location>
        <begin position="542"/>
        <end position="561"/>
    </location>
</feature>
<evidence type="ECO:0000259" key="2">
    <source>
        <dbReference type="Pfam" id="PF14939"/>
    </source>
</evidence>
<reference evidence="3" key="2">
    <citation type="journal article" date="2018" name="Environ. Sci. Technol.">
        <title>The Toxicogenome of Hyalella azteca: A Model for Sediment Ecotoxicology and Evolutionary Toxicology.</title>
        <authorList>
            <person name="Poynton H.C."/>
            <person name="Hasenbein S."/>
            <person name="Benoit J.B."/>
            <person name="Sepulveda M.S."/>
            <person name="Poelchau M.F."/>
            <person name="Hughes D.S.T."/>
            <person name="Murali S.C."/>
            <person name="Chen S."/>
            <person name="Glastad K.M."/>
            <person name="Goodisman M.A.D."/>
            <person name="Werren J.H."/>
            <person name="Vineis J.H."/>
            <person name="Bowen J.L."/>
            <person name="Friedrich M."/>
            <person name="Jones J."/>
            <person name="Robertson H.M."/>
            <person name="Feyereisen R."/>
            <person name="Mechler-Hickson A."/>
            <person name="Mathers N."/>
            <person name="Lee C.E."/>
            <person name="Colbourne J.K."/>
            <person name="Biales A."/>
            <person name="Johnston J.S."/>
            <person name="Wellborn G.A."/>
            <person name="Rosendale A.J."/>
            <person name="Cridge A.G."/>
            <person name="Munoz-Torres M.C."/>
            <person name="Bain P.A."/>
            <person name="Manny A.R."/>
            <person name="Major K.M."/>
            <person name="Lambert F.N."/>
            <person name="Vulpe C.D."/>
            <person name="Tuck P."/>
            <person name="Blalock B.J."/>
            <person name="Lin Y.Y."/>
            <person name="Smith M.E."/>
            <person name="Ochoa-Acuna H."/>
            <person name="Chen M.M."/>
            <person name="Childers C.P."/>
            <person name="Qu J."/>
            <person name="Dugan S."/>
            <person name="Lee S.L."/>
            <person name="Chao H."/>
            <person name="Dinh H."/>
            <person name="Han Y."/>
            <person name="Doddapaneni H."/>
            <person name="Worley K.C."/>
            <person name="Muzny D.M."/>
            <person name="Gibbs R.A."/>
            <person name="Richards S."/>
        </authorList>
    </citation>
    <scope>NUCLEOTIDE SEQUENCE</scope>
    <source>
        <strain evidence="3">HAZT.00-mixed</strain>
        <tissue evidence="3">Whole organism</tissue>
    </source>
</reference>
<dbReference type="PANTHER" id="PTHR28541">
    <property type="entry name" value="DDB1- AND CUL4-ASSOCIATED FACTOR 15"/>
    <property type="match status" value="1"/>
</dbReference>
<dbReference type="Proteomes" id="UP000711488">
    <property type="component" value="Unassembled WGS sequence"/>
</dbReference>
<dbReference type="InterPro" id="IPR038914">
    <property type="entry name" value="DCAF15"/>
</dbReference>
<protein>
    <recommendedName>
        <fullName evidence="2">DDB1- and CUL4-associated factor 15 WD40 repeat-containing domain-containing protein</fullName>
    </recommendedName>
</protein>
<dbReference type="PANTHER" id="PTHR28541:SF1">
    <property type="entry name" value="DDB1- AND CUL4-ASSOCIATED FACTOR 15"/>
    <property type="match status" value="1"/>
</dbReference>
<dbReference type="GO" id="GO:0016567">
    <property type="term" value="P:protein ubiquitination"/>
    <property type="evidence" value="ECO:0007669"/>
    <property type="project" value="InterPro"/>
</dbReference>
<dbReference type="AlphaFoldDB" id="A0A6A0H8G9"/>
<sequence length="645" mass="71780">MLQVYGDLRQHKRGPRLRFFNQLPPRLAFPLAQLAPLSALSAGHIFLGFTKCGQFFLSYTYSCDLDDITLQITHRYRLHWWLVVPYANLRKVAEVMLFGDQDILETSYDNLSITICQWPNDLSKILVYGCSLEKETDVLNQSSNRRCYLTITAVPSLQGCKACSLVATSYEEEEVAERWNTCARLSCLRHGYTVHTSFDVVPPFPRFMPSVQLKYRDWVVLNAGNFIHVLRVSLKNTTNVTNNVGVMLGTSNWNALYQARLAGLQVMQSPRVQDERHAPADVPAVSGMVVEMLENSVSVIDNGSCEHIGMGANNATAEATSTHCSNFPKSVITRSQSQQRMRSPQKCDLLPSHMSPSANAVSSSESYSCNDDSDDSTVYLAASASPSRCHCPAPTPTWSPNPSRGRTFPGEGRTCAPKVRGTPGSSLTRWHSDDGPSEPDDAGGTWLRSRTLPRRSSDSTVPHVLTSPTPGNEYEFIDEIESSRHEKLSVFRKRRLADKKYEFTDENSENVPANYRSYRRQSDRHVVVPTPSGSPHDYHTRAAAAASASAEAASASPSASSDTNGHFRNVYERLLSPCSGIASPNEVLRPINPNISSPLLSPRDDRWSWDWERSEKVSLRITLSEARQDGCQNADLNWLVVRMVG</sequence>
<feature type="domain" description="DDB1- and CUL4-associated factor 15 WD40 repeat-containing" evidence="2">
    <location>
        <begin position="18"/>
        <end position="234"/>
    </location>
</feature>
<dbReference type="CDD" id="cd20917">
    <property type="entry name" value="DCAF15-NTD"/>
    <property type="match status" value="1"/>
</dbReference>
<reference evidence="3" key="3">
    <citation type="submission" date="2019-06" db="EMBL/GenBank/DDBJ databases">
        <authorList>
            <person name="Poynton C."/>
            <person name="Hasenbein S."/>
            <person name="Benoit J.B."/>
            <person name="Sepulveda M.S."/>
            <person name="Poelchau M.F."/>
            <person name="Murali S.C."/>
            <person name="Chen S."/>
            <person name="Glastad K.M."/>
            <person name="Werren J.H."/>
            <person name="Vineis J.H."/>
            <person name="Bowen J.L."/>
            <person name="Friedrich M."/>
            <person name="Jones J."/>
            <person name="Robertson H.M."/>
            <person name="Feyereisen R."/>
            <person name="Mechler-Hickson A."/>
            <person name="Mathers N."/>
            <person name="Lee C.E."/>
            <person name="Colbourne J.K."/>
            <person name="Biales A."/>
            <person name="Johnston J.S."/>
            <person name="Wellborn G.A."/>
            <person name="Rosendale A.J."/>
            <person name="Cridge A.G."/>
            <person name="Munoz-Torres M.C."/>
            <person name="Bain P.A."/>
            <person name="Manny A.R."/>
            <person name="Major K.M."/>
            <person name="Lambert F.N."/>
            <person name="Vulpe C.D."/>
            <person name="Tuck P."/>
            <person name="Blalock B.J."/>
            <person name="Lin Y.-Y."/>
            <person name="Smith M.E."/>
            <person name="Ochoa-Acuna H."/>
            <person name="Chen M.-J.M."/>
            <person name="Childers C.P."/>
            <person name="Qu J."/>
            <person name="Dugan S."/>
            <person name="Lee S.L."/>
            <person name="Chao H."/>
            <person name="Dinh H."/>
            <person name="Han Y."/>
            <person name="Doddapaneni H."/>
            <person name="Worley K.C."/>
            <person name="Muzny D.M."/>
            <person name="Gibbs R.A."/>
            <person name="Richards S."/>
        </authorList>
    </citation>
    <scope>NUCLEOTIDE SEQUENCE</scope>
    <source>
        <strain evidence="3">HAZT.00-mixed</strain>
        <tissue evidence="3">Whole organism</tissue>
    </source>
</reference>
<dbReference type="EMBL" id="JQDR03005386">
    <property type="protein sequence ID" value="KAA0201531.1"/>
    <property type="molecule type" value="Genomic_DNA"/>
</dbReference>
<gene>
    <name evidence="3" type="ORF">HAZT_HAZT005422</name>
</gene>
<accession>A0A6A0H8G9</accession>
<evidence type="ECO:0000256" key="1">
    <source>
        <dbReference type="SAM" id="MobiDB-lite"/>
    </source>
</evidence>